<feature type="compositionally biased region" description="Basic and acidic residues" evidence="1">
    <location>
        <begin position="496"/>
        <end position="505"/>
    </location>
</feature>
<feature type="region of interest" description="Disordered" evidence="1">
    <location>
        <begin position="447"/>
        <end position="505"/>
    </location>
</feature>
<dbReference type="Proteomes" id="UP000316270">
    <property type="component" value="Chromosome 7"/>
</dbReference>
<dbReference type="OrthoDB" id="5275938at2759"/>
<dbReference type="STRING" id="50376.A0A517L8Z4"/>
<evidence type="ECO:0000313" key="3">
    <source>
        <dbReference type="Proteomes" id="UP000316270"/>
    </source>
</evidence>
<gene>
    <name evidence="2" type="ORF">FKW77_003506</name>
</gene>
<name>A0A517L8Z4_9PEZI</name>
<protein>
    <recommendedName>
        <fullName evidence="4">BTB domain-containing protein</fullName>
    </recommendedName>
</protein>
<dbReference type="Gene3D" id="3.30.710.10">
    <property type="entry name" value="Potassium Channel Kv1.1, Chain A"/>
    <property type="match status" value="1"/>
</dbReference>
<evidence type="ECO:0000256" key="1">
    <source>
        <dbReference type="SAM" id="MobiDB-lite"/>
    </source>
</evidence>
<dbReference type="AlphaFoldDB" id="A0A517L8Z4"/>
<evidence type="ECO:0000313" key="2">
    <source>
        <dbReference type="EMBL" id="QDS72102.1"/>
    </source>
</evidence>
<dbReference type="InterPro" id="IPR011333">
    <property type="entry name" value="SKP1/BTB/POZ_sf"/>
</dbReference>
<keyword evidence="3" id="KW-1185">Reference proteome</keyword>
<proteinExistence type="predicted"/>
<feature type="compositionally biased region" description="Polar residues" evidence="1">
    <location>
        <begin position="452"/>
        <end position="477"/>
    </location>
</feature>
<sequence>MSLATTGMATGRGNFTLDDHARNFEDDKTCVERKGLKELVKCRKEDGKLLPFEVVGFIQQHYEKHNDDIVLVVHKIGHRLLLDEVLCNFFSKFFNLCYPKTSPTSHQLERHHQNLSAAMLTVSEQKKAGIIVSVYDDDGDVLLMPKETDNGTKHAYQVSSKLLSLVSEVFKVMFFGDFKEAIALANSTTALPIDLPDDDPQALTMLCETLHHVTRDFTSTNDLEMFRKFFAIIDKYETLRACQYTGRAWLERFSCEWIEAEAYKDWNPPGEAKKYPKINGELLRYAHCFDDFRTFQAITRGLVVRPNGPSDLWSYAKYDSRFPVNVCTALDRLRKHLETELAAKLLRPLTKTVTLGTSAREDVYDERGNDHYDCKRGDLMMTYVTRLSHAGLWPVTIASWNLDEAAEKLIKCKNAEKANDQCGPCWDAMSKELNKVSAALRKLTKKAAVNAPPSTNARGKAQATVQNPSAGPSTAPNVINPEEEDESIPPPPPFGEARRHNTEVKKCPASQLRVGYMNSETFASSRFEGTASQQVEPDSVIRGVSDPFKNKNFADKVAPYLPGVEKMTF</sequence>
<reference evidence="2 3" key="1">
    <citation type="submission" date="2019-07" db="EMBL/GenBank/DDBJ databases">
        <title>Finished genome of Venturia effusa.</title>
        <authorList>
            <person name="Young C.A."/>
            <person name="Cox M.P."/>
            <person name="Ganley A.R.D."/>
            <person name="David W.J."/>
        </authorList>
    </citation>
    <scope>NUCLEOTIDE SEQUENCE [LARGE SCALE GENOMIC DNA]</scope>
    <source>
        <strain evidence="3">albino</strain>
    </source>
</reference>
<dbReference type="EMBL" id="CP042191">
    <property type="protein sequence ID" value="QDS72102.1"/>
    <property type="molecule type" value="Genomic_DNA"/>
</dbReference>
<accession>A0A517L8Z4</accession>
<evidence type="ECO:0008006" key="4">
    <source>
        <dbReference type="Google" id="ProtNLM"/>
    </source>
</evidence>
<organism evidence="2 3">
    <name type="scientific">Venturia effusa</name>
    <dbReference type="NCBI Taxonomy" id="50376"/>
    <lineage>
        <taxon>Eukaryota</taxon>
        <taxon>Fungi</taxon>
        <taxon>Dikarya</taxon>
        <taxon>Ascomycota</taxon>
        <taxon>Pezizomycotina</taxon>
        <taxon>Dothideomycetes</taxon>
        <taxon>Pleosporomycetidae</taxon>
        <taxon>Venturiales</taxon>
        <taxon>Venturiaceae</taxon>
        <taxon>Venturia</taxon>
    </lineage>
</organism>